<protein>
    <submittedName>
        <fullName evidence="11">Radical SAM domain protein</fullName>
    </submittedName>
</protein>
<dbReference type="RefSeq" id="WP_004079582.1">
    <property type="nucleotide sequence ID" value="NZ_CM001436.1"/>
</dbReference>
<dbReference type="EMBL" id="CM001436">
    <property type="protein sequence ID" value="EHQ36870.1"/>
    <property type="molecule type" value="Genomic_DNA"/>
</dbReference>
<keyword evidence="5" id="KW-0949">S-adenosyl-L-methionine</keyword>
<dbReference type="SFLD" id="SFLDG01082">
    <property type="entry name" value="B12-binding_domain_containing"/>
    <property type="match status" value="1"/>
</dbReference>
<dbReference type="SFLD" id="SFLDG01123">
    <property type="entry name" value="methyltransferase_(Class_B)"/>
    <property type="match status" value="1"/>
</dbReference>
<dbReference type="Gene3D" id="3.80.30.20">
    <property type="entry name" value="tm_1862 like domain"/>
    <property type="match status" value="1"/>
</dbReference>
<evidence type="ECO:0000313" key="11">
    <source>
        <dbReference type="EMBL" id="EHQ36870.1"/>
    </source>
</evidence>
<dbReference type="Pfam" id="PF02310">
    <property type="entry name" value="B12-binding"/>
    <property type="match status" value="1"/>
</dbReference>
<dbReference type="GO" id="GO:0031419">
    <property type="term" value="F:cobalamin binding"/>
    <property type="evidence" value="ECO:0007669"/>
    <property type="project" value="InterPro"/>
</dbReference>
<dbReference type="InterPro" id="IPR006158">
    <property type="entry name" value="Cobalamin-bd"/>
</dbReference>
<dbReference type="PROSITE" id="PS51918">
    <property type="entry name" value="RADICAL_SAM"/>
    <property type="match status" value="1"/>
</dbReference>
<dbReference type="InterPro" id="IPR051198">
    <property type="entry name" value="BchE-like"/>
</dbReference>
<proteinExistence type="inferred from homology"/>
<dbReference type="SFLD" id="SFLDS00029">
    <property type="entry name" value="Radical_SAM"/>
    <property type="match status" value="1"/>
</dbReference>
<keyword evidence="4" id="KW-0808">Transferase</keyword>
<dbReference type="CDD" id="cd01335">
    <property type="entry name" value="Radical_SAM"/>
    <property type="match status" value="1"/>
</dbReference>
<dbReference type="OrthoDB" id="2305at2157"/>
<dbReference type="HOGENOM" id="CLU_495910_0_0_2"/>
<evidence type="ECO:0000256" key="3">
    <source>
        <dbReference type="ARBA" id="ARBA00022603"/>
    </source>
</evidence>
<evidence type="ECO:0000256" key="7">
    <source>
        <dbReference type="ARBA" id="ARBA00023004"/>
    </source>
</evidence>
<dbReference type="Proteomes" id="UP000005741">
    <property type="component" value="Chromosome"/>
</dbReference>
<dbReference type="GO" id="GO:0046872">
    <property type="term" value="F:metal ion binding"/>
    <property type="evidence" value="ECO:0007669"/>
    <property type="project" value="UniProtKB-KW"/>
</dbReference>
<gene>
    <name evidence="11" type="ORF">Metlim_2836</name>
</gene>
<evidence type="ECO:0000256" key="1">
    <source>
        <dbReference type="ARBA" id="ARBA00001966"/>
    </source>
</evidence>
<feature type="domain" description="B12-binding" evidence="9">
    <location>
        <begin position="3"/>
        <end position="174"/>
    </location>
</feature>
<accession>H1YXD3</accession>
<dbReference type="SMART" id="SM00729">
    <property type="entry name" value="Elp3"/>
    <property type="match status" value="1"/>
</dbReference>
<evidence type="ECO:0000256" key="5">
    <source>
        <dbReference type="ARBA" id="ARBA00022691"/>
    </source>
</evidence>
<dbReference type="PROSITE" id="PS51332">
    <property type="entry name" value="B12_BINDING"/>
    <property type="match status" value="1"/>
</dbReference>
<dbReference type="GO" id="GO:0003824">
    <property type="term" value="F:catalytic activity"/>
    <property type="evidence" value="ECO:0007669"/>
    <property type="project" value="InterPro"/>
</dbReference>
<evidence type="ECO:0000256" key="8">
    <source>
        <dbReference type="ARBA" id="ARBA00023014"/>
    </source>
</evidence>
<dbReference type="SUPFAM" id="SSF52242">
    <property type="entry name" value="Cobalamin (vitamin B12)-binding domain"/>
    <property type="match status" value="1"/>
</dbReference>
<feature type="domain" description="Radical SAM core" evidence="10">
    <location>
        <begin position="220"/>
        <end position="451"/>
    </location>
</feature>
<name>H1YXD3_9EURY</name>
<organism evidence="11 12">
    <name type="scientific">Methanoplanus limicola DSM 2279</name>
    <dbReference type="NCBI Taxonomy" id="937775"/>
    <lineage>
        <taxon>Archaea</taxon>
        <taxon>Methanobacteriati</taxon>
        <taxon>Methanobacteriota</taxon>
        <taxon>Stenosarchaea group</taxon>
        <taxon>Methanomicrobia</taxon>
        <taxon>Methanomicrobiales</taxon>
        <taxon>Methanomicrobiaceae</taxon>
        <taxon>Methanoplanus</taxon>
    </lineage>
</organism>
<evidence type="ECO:0000313" key="12">
    <source>
        <dbReference type="Proteomes" id="UP000005741"/>
    </source>
</evidence>
<keyword evidence="6" id="KW-0479">Metal-binding</keyword>
<evidence type="ECO:0000256" key="4">
    <source>
        <dbReference type="ARBA" id="ARBA00022679"/>
    </source>
</evidence>
<keyword evidence="7" id="KW-0408">Iron</keyword>
<dbReference type="InterPro" id="IPR023404">
    <property type="entry name" value="rSAM_horseshoe"/>
</dbReference>
<dbReference type="GO" id="GO:0051539">
    <property type="term" value="F:4 iron, 4 sulfur cluster binding"/>
    <property type="evidence" value="ECO:0007669"/>
    <property type="project" value="UniProtKB-KW"/>
</dbReference>
<dbReference type="STRING" id="937775.Metlim_2836"/>
<dbReference type="InterPro" id="IPR006638">
    <property type="entry name" value="Elp3/MiaA/NifB-like_rSAM"/>
</dbReference>
<dbReference type="GO" id="GO:0005829">
    <property type="term" value="C:cytosol"/>
    <property type="evidence" value="ECO:0007669"/>
    <property type="project" value="TreeGrafter"/>
</dbReference>
<dbReference type="InParanoid" id="H1YXD3"/>
<evidence type="ECO:0000256" key="2">
    <source>
        <dbReference type="ARBA" id="ARBA00010854"/>
    </source>
</evidence>
<dbReference type="PANTHER" id="PTHR43409">
    <property type="entry name" value="ANAEROBIC MAGNESIUM-PROTOPORPHYRIN IX MONOMETHYL ESTER CYCLASE-RELATED"/>
    <property type="match status" value="1"/>
</dbReference>
<reference evidence="11 12" key="1">
    <citation type="submission" date="2011-10" db="EMBL/GenBank/DDBJ databases">
        <title>The Improved High-Quality Draft genome of Methanoplanus limicola DSM 2279.</title>
        <authorList>
            <consortium name="US DOE Joint Genome Institute (JGI-PGF)"/>
            <person name="Lucas S."/>
            <person name="Copeland A."/>
            <person name="Lapidus A."/>
            <person name="Glavina del Rio T."/>
            <person name="Dalin E."/>
            <person name="Tice H."/>
            <person name="Bruce D."/>
            <person name="Goodwin L."/>
            <person name="Pitluck S."/>
            <person name="Peters L."/>
            <person name="Mikhailova N."/>
            <person name="Lu M."/>
            <person name="Kyrpides N."/>
            <person name="Mavromatis K."/>
            <person name="Ivanova N."/>
            <person name="Markowitz V."/>
            <person name="Cheng J.-F."/>
            <person name="Hugenholtz P."/>
            <person name="Woyke T."/>
            <person name="Wu D."/>
            <person name="Wirth R."/>
            <person name="Brambilla E.-M."/>
            <person name="Klenk H.-P."/>
            <person name="Eisen J.A."/>
        </authorList>
    </citation>
    <scope>NUCLEOTIDE SEQUENCE [LARGE SCALE GENOMIC DNA]</scope>
    <source>
        <strain evidence="11 12">DSM 2279</strain>
    </source>
</reference>
<dbReference type="InterPro" id="IPR058240">
    <property type="entry name" value="rSAM_sf"/>
</dbReference>
<evidence type="ECO:0000259" key="9">
    <source>
        <dbReference type="PROSITE" id="PS51332"/>
    </source>
</evidence>
<dbReference type="SUPFAM" id="SSF102114">
    <property type="entry name" value="Radical SAM enzymes"/>
    <property type="match status" value="1"/>
</dbReference>
<evidence type="ECO:0000259" key="10">
    <source>
        <dbReference type="PROSITE" id="PS51918"/>
    </source>
</evidence>
<dbReference type="Gene3D" id="3.40.50.280">
    <property type="entry name" value="Cobalamin-binding domain"/>
    <property type="match status" value="1"/>
</dbReference>
<dbReference type="InterPro" id="IPR036724">
    <property type="entry name" value="Cobalamin-bd_sf"/>
</dbReference>
<dbReference type="InterPro" id="IPR007197">
    <property type="entry name" value="rSAM"/>
</dbReference>
<comment type="similarity">
    <text evidence="2">Belongs to the methylamine corrinoid protein family.</text>
</comment>
<keyword evidence="3" id="KW-0489">Methyltransferase</keyword>
<dbReference type="InterPro" id="IPR034466">
    <property type="entry name" value="Methyltransferase_Class_B"/>
</dbReference>
<dbReference type="CDD" id="cd02068">
    <property type="entry name" value="radical_SAM_B12_BD"/>
    <property type="match status" value="1"/>
</dbReference>
<keyword evidence="12" id="KW-1185">Reference proteome</keyword>
<dbReference type="Pfam" id="PF04055">
    <property type="entry name" value="Radical_SAM"/>
    <property type="match status" value="1"/>
</dbReference>
<keyword evidence="8" id="KW-0411">Iron-sulfur</keyword>
<dbReference type="PANTHER" id="PTHR43409:SF7">
    <property type="entry name" value="BLL1977 PROTEIN"/>
    <property type="match status" value="1"/>
</dbReference>
<evidence type="ECO:0000256" key="6">
    <source>
        <dbReference type="ARBA" id="ARBA00022723"/>
    </source>
</evidence>
<sequence length="503" mass="59079">MKKCKILFIYPTYYRVTGLPVGIASLSAVLKEAGHSVKIFETSFYPEIADDNSFEKDQNVTRAKRKISKQIANDDAIKDNKTTIKDDLYSLIKDYSPDIIGFSILEPNYTQSRILAGYIKEEFPEIPLIAGGILPTLAPELLIEDSLFDIISIGEGESSLSELANRIAIGKSYDNINGLWIRKKDRIIKNSQLKLHDVNTLPFPDFSEFDERLFYKPMQGHFYKMINIETSRGCFYNCTYCAAPRLRKIYRENVNDKYNRNMDMEKVIKQIHYQVNKYSPEFIYFSSENFLDLTDADFEMFINEYEKIRLPFWIQTRIETINKDRLSELKRVGLFWMTMGLEHGNENFRKNFLRRRYRNEDFYEKISILSELEIGASINNIFGFPNENRELIFDTINTNRKLLDIHPKLDINIFLFEPYHGCFLHEICVNEGLIDDEFIVTEGTLNETSILNFSKEHKMMLKGLVRTFPLYLRLPEKYWDKIRIAENDNPEGNEMLNELFKLL</sequence>
<dbReference type="AlphaFoldDB" id="H1YXD3"/>
<comment type="cofactor">
    <cofactor evidence="1">
        <name>[4Fe-4S] cluster</name>
        <dbReference type="ChEBI" id="CHEBI:49883"/>
    </cofactor>
</comment>